<proteinExistence type="predicted"/>
<evidence type="ECO:0000313" key="2">
    <source>
        <dbReference type="Proteomes" id="UP000240904"/>
    </source>
</evidence>
<dbReference type="AlphaFoldDB" id="A0A2T3MUT0"/>
<gene>
    <name evidence="1" type="ORF">C9I89_16330</name>
</gene>
<sequence length="444" mass="49398">MNEQEKQECAIALLESNVMAITINNLAKNIVDIRHDLNAHILDVLKDSINGSLAGVYLTDPSTSSKVGWYLAQTVLKVGLNIVTMGLGGIVLDSFHGLLGTHGASIFELNKKKVKLDEGGVVYVRSDTDWGRTATGKEIGLQIVSDLGDMVFGDSVSSAKTNYLHAMKVSVGLESEKLKKLENTCAVATLVMPVALIEREIEFIRNATISIAAETIGREVEKSRKEFYAFDQNIIDAVNRDLASFGITGYISHLMRLMTDLPRPNKDNIMDILLAETLCDNAGIVLKNTRPMSKGMWDYMSGRNLIATVNNSDITSALSKYEGVSNEMLEYDFKVSRESMLTQFIKSSKYNKALNKQKSWKMSVCAQKYRKFGVTSKKKFGVSSTLGTLIRCQYFVDEQVQRNESAIKTLKENISWKSYLTKLRVLDSQENIKVLNDLKLISSP</sequence>
<dbReference type="OrthoDB" id="5918244at2"/>
<evidence type="ECO:0000313" key="1">
    <source>
        <dbReference type="EMBL" id="PSW03701.1"/>
    </source>
</evidence>
<keyword evidence="2" id="KW-1185">Reference proteome</keyword>
<dbReference type="RefSeq" id="WP_107284392.1">
    <property type="nucleotide sequence ID" value="NZ_PYMC01000013.1"/>
</dbReference>
<dbReference type="EMBL" id="PYMC01000013">
    <property type="protein sequence ID" value="PSW03701.1"/>
    <property type="molecule type" value="Genomic_DNA"/>
</dbReference>
<reference evidence="1 2" key="1">
    <citation type="submission" date="2018-03" db="EMBL/GenBank/DDBJ databases">
        <title>Whole genome sequencing of Histamine producing bacteria.</title>
        <authorList>
            <person name="Butler K."/>
        </authorList>
    </citation>
    <scope>NUCLEOTIDE SEQUENCE [LARGE SCALE GENOMIC DNA]</scope>
    <source>
        <strain evidence="1 2">DSM 16190</strain>
    </source>
</reference>
<protein>
    <submittedName>
        <fullName evidence="1">Uncharacterized protein</fullName>
    </submittedName>
</protein>
<dbReference type="Proteomes" id="UP000240904">
    <property type="component" value="Unassembled WGS sequence"/>
</dbReference>
<organism evidence="1 2">
    <name type="scientific">Photobacterium lipolyticum</name>
    <dbReference type="NCBI Taxonomy" id="266810"/>
    <lineage>
        <taxon>Bacteria</taxon>
        <taxon>Pseudomonadati</taxon>
        <taxon>Pseudomonadota</taxon>
        <taxon>Gammaproteobacteria</taxon>
        <taxon>Vibrionales</taxon>
        <taxon>Vibrionaceae</taxon>
        <taxon>Photobacterium</taxon>
    </lineage>
</organism>
<comment type="caution">
    <text evidence="1">The sequence shown here is derived from an EMBL/GenBank/DDBJ whole genome shotgun (WGS) entry which is preliminary data.</text>
</comment>
<accession>A0A2T3MUT0</accession>
<name>A0A2T3MUT0_9GAMM</name>